<proteinExistence type="inferred from homology"/>
<evidence type="ECO:0000259" key="5">
    <source>
        <dbReference type="PROSITE" id="PS50931"/>
    </source>
</evidence>
<dbReference type="Pfam" id="PF03466">
    <property type="entry name" value="LysR_substrate"/>
    <property type="match status" value="1"/>
</dbReference>
<comment type="similarity">
    <text evidence="1">Belongs to the LysR transcriptional regulatory family.</text>
</comment>
<feature type="domain" description="HTH lysR-type" evidence="5">
    <location>
        <begin position="5"/>
        <end position="62"/>
    </location>
</feature>
<keyword evidence="2" id="KW-0805">Transcription regulation</keyword>
<name>A0ABV7X9F0_9SPHN</name>
<dbReference type="Gene3D" id="1.10.10.10">
    <property type="entry name" value="Winged helix-like DNA-binding domain superfamily/Winged helix DNA-binding domain"/>
    <property type="match status" value="1"/>
</dbReference>
<dbReference type="Proteomes" id="UP001595615">
    <property type="component" value="Unassembled WGS sequence"/>
</dbReference>
<dbReference type="EMBL" id="JBHRXV010000004">
    <property type="protein sequence ID" value="MFC3712100.1"/>
    <property type="molecule type" value="Genomic_DNA"/>
</dbReference>
<evidence type="ECO:0000256" key="2">
    <source>
        <dbReference type="ARBA" id="ARBA00023015"/>
    </source>
</evidence>
<organism evidence="6 7">
    <name type="scientific">Sphingoaurantiacus capsulatus</name>
    <dbReference type="NCBI Taxonomy" id="1771310"/>
    <lineage>
        <taxon>Bacteria</taxon>
        <taxon>Pseudomonadati</taxon>
        <taxon>Pseudomonadota</taxon>
        <taxon>Alphaproteobacteria</taxon>
        <taxon>Sphingomonadales</taxon>
        <taxon>Sphingosinicellaceae</taxon>
        <taxon>Sphingoaurantiacus</taxon>
    </lineage>
</organism>
<dbReference type="Gene3D" id="3.40.190.10">
    <property type="entry name" value="Periplasmic binding protein-like II"/>
    <property type="match status" value="2"/>
</dbReference>
<dbReference type="PRINTS" id="PR00039">
    <property type="entry name" value="HTHLYSR"/>
</dbReference>
<keyword evidence="3" id="KW-0238">DNA-binding</keyword>
<keyword evidence="4" id="KW-0804">Transcription</keyword>
<dbReference type="InterPro" id="IPR036388">
    <property type="entry name" value="WH-like_DNA-bd_sf"/>
</dbReference>
<protein>
    <submittedName>
        <fullName evidence="6">LysR substrate-binding domain-containing protein</fullName>
    </submittedName>
</protein>
<dbReference type="CDD" id="cd08432">
    <property type="entry name" value="PBP2_GcdR_TrpI_HvrB_AmpR_like"/>
    <property type="match status" value="1"/>
</dbReference>
<dbReference type="PROSITE" id="PS50931">
    <property type="entry name" value="HTH_LYSR"/>
    <property type="match status" value="1"/>
</dbReference>
<dbReference type="InterPro" id="IPR005119">
    <property type="entry name" value="LysR_subst-bd"/>
</dbReference>
<accession>A0ABV7X9F0</accession>
<evidence type="ECO:0000313" key="6">
    <source>
        <dbReference type="EMBL" id="MFC3712100.1"/>
    </source>
</evidence>
<dbReference type="PANTHER" id="PTHR30537:SF74">
    <property type="entry name" value="HTH-TYPE TRANSCRIPTIONAL REGULATOR TRPI"/>
    <property type="match status" value="1"/>
</dbReference>
<evidence type="ECO:0000256" key="1">
    <source>
        <dbReference type="ARBA" id="ARBA00009437"/>
    </source>
</evidence>
<comment type="caution">
    <text evidence="6">The sequence shown here is derived from an EMBL/GenBank/DDBJ whole genome shotgun (WGS) entry which is preliminary data.</text>
</comment>
<dbReference type="InterPro" id="IPR036390">
    <property type="entry name" value="WH_DNA-bd_sf"/>
</dbReference>
<dbReference type="InterPro" id="IPR058163">
    <property type="entry name" value="LysR-type_TF_proteobact-type"/>
</dbReference>
<dbReference type="InterPro" id="IPR000847">
    <property type="entry name" value="LysR_HTH_N"/>
</dbReference>
<dbReference type="SUPFAM" id="SSF46785">
    <property type="entry name" value="Winged helix' DNA-binding domain"/>
    <property type="match status" value="1"/>
</dbReference>
<gene>
    <name evidence="6" type="ORF">ACFOMD_05945</name>
</gene>
<keyword evidence="7" id="KW-1185">Reference proteome</keyword>
<evidence type="ECO:0000256" key="3">
    <source>
        <dbReference type="ARBA" id="ARBA00023125"/>
    </source>
</evidence>
<sequence>MRRLPPLSAVRVFEAAARHLNFTRAAAELGMTQAAVSYQVKLLEERVGAPLFLRGPRNVELTEIGARIAPAATQALDLLGGAFEAAKDDREGVLVINSLHTFASNWLAKRLGGFQMAHPEIAVKLEISTHLVDFAREDVDVALRGGLGVWPGLTTHELMDWTFKPYASPDLLARLDLKTPADLLNAPLIGPDDPWWAAWFAAAGVEAGDIAMRPALRFNMQQLDGNAALSGQGVALLDARLWTDEIARGRLIGPFDILGRQAPGGVWLVYPEAKHRSAKVRAFRDWILAEIAR</sequence>
<evidence type="ECO:0000313" key="7">
    <source>
        <dbReference type="Proteomes" id="UP001595615"/>
    </source>
</evidence>
<dbReference type="SUPFAM" id="SSF53850">
    <property type="entry name" value="Periplasmic binding protein-like II"/>
    <property type="match status" value="1"/>
</dbReference>
<dbReference type="RefSeq" id="WP_380858332.1">
    <property type="nucleotide sequence ID" value="NZ_JBHRXV010000004.1"/>
</dbReference>
<evidence type="ECO:0000256" key="4">
    <source>
        <dbReference type="ARBA" id="ARBA00023163"/>
    </source>
</evidence>
<dbReference type="PANTHER" id="PTHR30537">
    <property type="entry name" value="HTH-TYPE TRANSCRIPTIONAL REGULATOR"/>
    <property type="match status" value="1"/>
</dbReference>
<reference evidence="7" key="1">
    <citation type="journal article" date="2019" name="Int. J. Syst. Evol. Microbiol.">
        <title>The Global Catalogue of Microorganisms (GCM) 10K type strain sequencing project: providing services to taxonomists for standard genome sequencing and annotation.</title>
        <authorList>
            <consortium name="The Broad Institute Genomics Platform"/>
            <consortium name="The Broad Institute Genome Sequencing Center for Infectious Disease"/>
            <person name="Wu L."/>
            <person name="Ma J."/>
        </authorList>
    </citation>
    <scope>NUCLEOTIDE SEQUENCE [LARGE SCALE GENOMIC DNA]</scope>
    <source>
        <strain evidence="7">KCTC 42644</strain>
    </source>
</reference>
<dbReference type="Pfam" id="PF00126">
    <property type="entry name" value="HTH_1"/>
    <property type="match status" value="1"/>
</dbReference>